<protein>
    <recommendedName>
        <fullName evidence="2">glutaminase</fullName>
        <ecNumber evidence="2">3.5.1.2</ecNumber>
    </recommendedName>
</protein>
<evidence type="ECO:0000256" key="3">
    <source>
        <dbReference type="ARBA" id="ARBA00022801"/>
    </source>
</evidence>
<reference evidence="5" key="1">
    <citation type="submission" date="2020-10" db="EMBL/GenBank/DDBJ databases">
        <authorList>
            <person name="Castelo-Branco R."/>
            <person name="Eusebio N."/>
            <person name="Adriana R."/>
            <person name="Vieira A."/>
            <person name="Brugerolle De Fraissinette N."/>
            <person name="Rezende De Castro R."/>
            <person name="Schneider M.P."/>
            <person name="Vasconcelos V."/>
            <person name="Leao P.N."/>
        </authorList>
    </citation>
    <scope>NUCLEOTIDE SEQUENCE</scope>
    <source>
        <strain evidence="5">LEGE 11480</strain>
    </source>
</reference>
<comment type="caution">
    <text evidence="5">The sequence shown here is derived from an EMBL/GenBank/DDBJ whole genome shotgun (WGS) entry which is preliminary data.</text>
</comment>
<evidence type="ECO:0000313" key="5">
    <source>
        <dbReference type="EMBL" id="MBE9030347.1"/>
    </source>
</evidence>
<sequence>MLTANSIVLDEATNRPYNPMVKSGAITTTDLIQGDTGTKRLKHVLDLFKRYTGGEHDINVPISRSEKSMRAMCRTSLLIQTVHVLLNWRKTYETRCRSPVSTDDQ</sequence>
<dbReference type="EMBL" id="JADEXQ010000034">
    <property type="protein sequence ID" value="MBE9030347.1"/>
    <property type="molecule type" value="Genomic_DNA"/>
</dbReference>
<dbReference type="EC" id="3.5.1.2" evidence="2"/>
<gene>
    <name evidence="5" type="ORF">IQ266_11450</name>
</gene>
<comment type="similarity">
    <text evidence="1">Belongs to the glutaminase family.</text>
</comment>
<dbReference type="Pfam" id="PF04960">
    <property type="entry name" value="Glutaminase"/>
    <property type="match status" value="1"/>
</dbReference>
<dbReference type="GO" id="GO:0006541">
    <property type="term" value="P:glutamine metabolic process"/>
    <property type="evidence" value="ECO:0007669"/>
    <property type="project" value="InterPro"/>
</dbReference>
<name>A0A928Z3T9_9CYAN</name>
<keyword evidence="6" id="KW-1185">Reference proteome</keyword>
<comment type="catalytic activity">
    <reaction evidence="4">
        <text>L-glutamine + H2O = L-glutamate + NH4(+)</text>
        <dbReference type="Rhea" id="RHEA:15889"/>
        <dbReference type="ChEBI" id="CHEBI:15377"/>
        <dbReference type="ChEBI" id="CHEBI:28938"/>
        <dbReference type="ChEBI" id="CHEBI:29985"/>
        <dbReference type="ChEBI" id="CHEBI:58359"/>
        <dbReference type="EC" id="3.5.1.2"/>
    </reaction>
</comment>
<organism evidence="5 6">
    <name type="scientific">Romeriopsis navalis LEGE 11480</name>
    <dbReference type="NCBI Taxonomy" id="2777977"/>
    <lineage>
        <taxon>Bacteria</taxon>
        <taxon>Bacillati</taxon>
        <taxon>Cyanobacteriota</taxon>
        <taxon>Cyanophyceae</taxon>
        <taxon>Leptolyngbyales</taxon>
        <taxon>Leptolyngbyaceae</taxon>
        <taxon>Romeriopsis</taxon>
        <taxon>Romeriopsis navalis</taxon>
    </lineage>
</organism>
<proteinExistence type="inferred from homology"/>
<dbReference type="AlphaFoldDB" id="A0A928Z3T9"/>
<dbReference type="RefSeq" id="WP_264325171.1">
    <property type="nucleotide sequence ID" value="NZ_JADEXQ010000034.1"/>
</dbReference>
<dbReference type="InterPro" id="IPR015868">
    <property type="entry name" value="Glutaminase"/>
</dbReference>
<dbReference type="SUPFAM" id="SSF56601">
    <property type="entry name" value="beta-lactamase/transpeptidase-like"/>
    <property type="match status" value="1"/>
</dbReference>
<evidence type="ECO:0000256" key="4">
    <source>
        <dbReference type="ARBA" id="ARBA00049534"/>
    </source>
</evidence>
<evidence type="ECO:0000256" key="2">
    <source>
        <dbReference type="ARBA" id="ARBA00012918"/>
    </source>
</evidence>
<keyword evidence="3" id="KW-0378">Hydrolase</keyword>
<dbReference type="Gene3D" id="1.10.1500.10">
    <property type="match status" value="1"/>
</dbReference>
<evidence type="ECO:0000313" key="6">
    <source>
        <dbReference type="Proteomes" id="UP000625316"/>
    </source>
</evidence>
<dbReference type="GO" id="GO:0004359">
    <property type="term" value="F:glutaminase activity"/>
    <property type="evidence" value="ECO:0007669"/>
    <property type="project" value="UniProtKB-EC"/>
</dbReference>
<evidence type="ECO:0000256" key="1">
    <source>
        <dbReference type="ARBA" id="ARBA00011076"/>
    </source>
</evidence>
<accession>A0A928Z3T9</accession>
<dbReference type="Proteomes" id="UP000625316">
    <property type="component" value="Unassembled WGS sequence"/>
</dbReference>
<dbReference type="InterPro" id="IPR012338">
    <property type="entry name" value="Beta-lactam/transpept-like"/>
</dbReference>